<dbReference type="Pfam" id="PF00581">
    <property type="entry name" value="Rhodanese"/>
    <property type="match status" value="1"/>
</dbReference>
<dbReference type="EMBL" id="BQKK01000003">
    <property type="protein sequence ID" value="GJN43127.1"/>
    <property type="molecule type" value="Genomic_DNA"/>
</dbReference>
<dbReference type="InterPro" id="IPR050229">
    <property type="entry name" value="GlpE_sulfurtransferase"/>
</dbReference>
<gene>
    <name evidence="2" type="ORF">CAT723_16060</name>
</gene>
<evidence type="ECO:0000313" key="3">
    <source>
        <dbReference type="Proteomes" id="UP001054925"/>
    </source>
</evidence>
<feature type="domain" description="Rhodanese" evidence="1">
    <location>
        <begin position="9"/>
        <end position="98"/>
    </location>
</feature>
<protein>
    <submittedName>
        <fullName evidence="2">Sulfurtransferase</fullName>
    </submittedName>
</protein>
<dbReference type="PROSITE" id="PS50206">
    <property type="entry name" value="RHODANESE_3"/>
    <property type="match status" value="1"/>
</dbReference>
<evidence type="ECO:0000259" key="1">
    <source>
        <dbReference type="PROSITE" id="PS50206"/>
    </source>
</evidence>
<dbReference type="PANTHER" id="PTHR43031">
    <property type="entry name" value="FAD-DEPENDENT OXIDOREDUCTASE"/>
    <property type="match status" value="1"/>
</dbReference>
<dbReference type="Gene3D" id="3.40.250.10">
    <property type="entry name" value="Rhodanese-like domain"/>
    <property type="match status" value="1"/>
</dbReference>
<dbReference type="PANTHER" id="PTHR43031:SF17">
    <property type="entry name" value="SULFURTRANSFERASE YTWF-RELATED"/>
    <property type="match status" value="1"/>
</dbReference>
<sequence length="103" mass="11462">MYEVSPKDVPANAQLIDVREDDEYAVDHARGVKHIPMGDIPARYQEIDPDQDVYVICKAGGRSMQVCGYLENALGWDKIINVAGGTDAWREQGLPMDTPNKTQ</sequence>
<dbReference type="AlphaFoldDB" id="A0AAV5G739"/>
<proteinExistence type="predicted"/>
<dbReference type="InterPro" id="IPR036873">
    <property type="entry name" value="Rhodanese-like_dom_sf"/>
</dbReference>
<evidence type="ECO:0000313" key="2">
    <source>
        <dbReference type="EMBL" id="GJN43127.1"/>
    </source>
</evidence>
<dbReference type="InterPro" id="IPR001763">
    <property type="entry name" value="Rhodanese-like_dom"/>
</dbReference>
<dbReference type="SUPFAM" id="SSF52821">
    <property type="entry name" value="Rhodanese/Cell cycle control phosphatase"/>
    <property type="match status" value="1"/>
</dbReference>
<accession>A0AAV5G739</accession>
<reference evidence="2" key="1">
    <citation type="submission" date="2021-12" db="EMBL/GenBank/DDBJ databases">
        <title>Draft genome sequence of Corynebacterium ammoniagenes strain T-723.</title>
        <authorList>
            <person name="Matsuzawa M."/>
            <person name="Hiratani M."/>
            <person name="Abe I."/>
            <person name="Tsuji Y."/>
            <person name="Nakamura J."/>
        </authorList>
    </citation>
    <scope>NUCLEOTIDE SEQUENCE</scope>
    <source>
        <strain evidence="2">T-723</strain>
    </source>
</reference>
<dbReference type="RefSeq" id="WP_003847710.1">
    <property type="nucleotide sequence ID" value="NZ_BQKK01000003.1"/>
</dbReference>
<comment type="caution">
    <text evidence="2">The sequence shown here is derived from an EMBL/GenBank/DDBJ whole genome shotgun (WGS) entry which is preliminary data.</text>
</comment>
<name>A0AAV5G739_CORAM</name>
<organism evidence="2 3">
    <name type="scientific">Corynebacterium ammoniagenes</name>
    <name type="common">Brevibacterium ammoniagenes</name>
    <dbReference type="NCBI Taxonomy" id="1697"/>
    <lineage>
        <taxon>Bacteria</taxon>
        <taxon>Bacillati</taxon>
        <taxon>Actinomycetota</taxon>
        <taxon>Actinomycetes</taxon>
        <taxon>Mycobacteriales</taxon>
        <taxon>Corynebacteriaceae</taxon>
        <taxon>Corynebacterium</taxon>
    </lineage>
</organism>
<dbReference type="Proteomes" id="UP001054925">
    <property type="component" value="Unassembled WGS sequence"/>
</dbReference>
<dbReference type="SMART" id="SM00450">
    <property type="entry name" value="RHOD"/>
    <property type="match status" value="1"/>
</dbReference>